<gene>
    <name evidence="1" type="primary">blpT</name>
    <name evidence="1" type="ORF">NCTC3166_01666</name>
</gene>
<name>A0A3S4PYV9_9STRE</name>
<evidence type="ECO:0000313" key="1">
    <source>
        <dbReference type="EMBL" id="VED67833.1"/>
    </source>
</evidence>
<protein>
    <submittedName>
        <fullName evidence="1">BlpT protein</fullName>
    </submittedName>
</protein>
<sequence>MEVRRKVIAMGERDVIQEAKNMIETLQTAFSRECKTSPDALRFEGNLNHILEVLVKARQVDNRLLIELEKFYQSTSLLIGLGELGLSEEAYQAWRAYDHWHYEVVKPRLQVYGPTVLL</sequence>
<dbReference type="KEGG" id="svf:NCTC3166_01666"/>
<organism evidence="1 2">
    <name type="scientific">Streptococcus viridans</name>
    <dbReference type="NCBI Taxonomy" id="78535"/>
    <lineage>
        <taxon>Bacteria</taxon>
        <taxon>Bacillati</taxon>
        <taxon>Bacillota</taxon>
        <taxon>Bacilli</taxon>
        <taxon>Lactobacillales</taxon>
        <taxon>Streptococcaceae</taxon>
        <taxon>Streptococcus</taxon>
    </lineage>
</organism>
<dbReference type="AlphaFoldDB" id="A0A3S4PYV9"/>
<dbReference type="EMBL" id="LR134266">
    <property type="protein sequence ID" value="VED67833.1"/>
    <property type="molecule type" value="Genomic_DNA"/>
</dbReference>
<proteinExistence type="predicted"/>
<evidence type="ECO:0000313" key="2">
    <source>
        <dbReference type="Proteomes" id="UP000270025"/>
    </source>
</evidence>
<accession>A0A3S4PYV9</accession>
<dbReference type="Proteomes" id="UP000270025">
    <property type="component" value="Chromosome"/>
</dbReference>
<reference evidence="1 2" key="1">
    <citation type="submission" date="2018-12" db="EMBL/GenBank/DDBJ databases">
        <authorList>
            <consortium name="Pathogen Informatics"/>
        </authorList>
    </citation>
    <scope>NUCLEOTIDE SEQUENCE [LARGE SCALE GENOMIC DNA]</scope>
    <source>
        <strain evidence="1 2">NCTC3166</strain>
    </source>
</reference>
<keyword evidence="2" id="KW-1185">Reference proteome</keyword>